<dbReference type="FunFam" id="3.30.160.60:FF:000125">
    <property type="entry name" value="Putative zinc finger protein 143"/>
    <property type="match status" value="1"/>
</dbReference>
<accession>A0A7S0G513</accession>
<evidence type="ECO:0000256" key="2">
    <source>
        <dbReference type="ARBA" id="ARBA00022737"/>
    </source>
</evidence>
<dbReference type="InterPro" id="IPR013087">
    <property type="entry name" value="Znf_C2H2_type"/>
</dbReference>
<keyword evidence="4" id="KW-0862">Zinc</keyword>
<dbReference type="Pfam" id="PF00096">
    <property type="entry name" value="zf-C2H2"/>
    <property type="match status" value="1"/>
</dbReference>
<dbReference type="PROSITE" id="PS50157">
    <property type="entry name" value="ZINC_FINGER_C2H2_2"/>
    <property type="match status" value="1"/>
</dbReference>
<evidence type="ECO:0000259" key="7">
    <source>
        <dbReference type="PROSITE" id="PS50157"/>
    </source>
</evidence>
<dbReference type="PANTHER" id="PTHR23235">
    <property type="entry name" value="KRUEPPEL-LIKE TRANSCRIPTION FACTOR"/>
    <property type="match status" value="1"/>
</dbReference>
<protein>
    <recommendedName>
        <fullName evidence="7">C2H2-type domain-containing protein</fullName>
    </recommendedName>
</protein>
<name>A0A7S0G513_9RHOD</name>
<evidence type="ECO:0000256" key="6">
    <source>
        <dbReference type="SAM" id="MobiDB-lite"/>
    </source>
</evidence>
<evidence type="ECO:0000256" key="5">
    <source>
        <dbReference type="PROSITE-ProRule" id="PRU00042"/>
    </source>
</evidence>
<keyword evidence="1" id="KW-0479">Metal-binding</keyword>
<proteinExistence type="predicted"/>
<sequence>MQAKRGENGERIWECSVKGCNRVFNKKYNMQSHMRQHTGERPYVCDCGLNFKWRSSLTNHLRYHSTNVNAEANGAAKKKNEIKSKSKSKKNAAAKREEKIALAEKIEKIEEAFPTGVVSEELSLDADYQEPQVKLQNAMLEVGDYESSMSMLIDIPFANYEAEDQMSWPSSSRLDDFIDDFQFS</sequence>
<evidence type="ECO:0000313" key="8">
    <source>
        <dbReference type="EMBL" id="CAD8397446.1"/>
    </source>
</evidence>
<dbReference type="EMBL" id="HBEK01013572">
    <property type="protein sequence ID" value="CAD8397446.1"/>
    <property type="molecule type" value="Transcribed_RNA"/>
</dbReference>
<dbReference type="InterPro" id="IPR036236">
    <property type="entry name" value="Znf_C2H2_sf"/>
</dbReference>
<organism evidence="8">
    <name type="scientific">Rhodosorus marinus</name>
    <dbReference type="NCBI Taxonomy" id="101924"/>
    <lineage>
        <taxon>Eukaryota</taxon>
        <taxon>Rhodophyta</taxon>
        <taxon>Stylonematophyceae</taxon>
        <taxon>Stylonematales</taxon>
        <taxon>Stylonemataceae</taxon>
        <taxon>Rhodosorus</taxon>
    </lineage>
</organism>
<evidence type="ECO:0000256" key="4">
    <source>
        <dbReference type="ARBA" id="ARBA00022833"/>
    </source>
</evidence>
<keyword evidence="3 5" id="KW-0863">Zinc-finger</keyword>
<dbReference type="GO" id="GO:0008270">
    <property type="term" value="F:zinc ion binding"/>
    <property type="evidence" value="ECO:0007669"/>
    <property type="project" value="UniProtKB-KW"/>
</dbReference>
<feature type="region of interest" description="Disordered" evidence="6">
    <location>
        <begin position="72"/>
        <end position="95"/>
    </location>
</feature>
<dbReference type="SMART" id="SM00355">
    <property type="entry name" value="ZnF_C2H2"/>
    <property type="match status" value="2"/>
</dbReference>
<dbReference type="GO" id="GO:0000978">
    <property type="term" value="F:RNA polymerase II cis-regulatory region sequence-specific DNA binding"/>
    <property type="evidence" value="ECO:0007669"/>
    <property type="project" value="TreeGrafter"/>
</dbReference>
<dbReference type="AlphaFoldDB" id="A0A7S0G513"/>
<dbReference type="PANTHER" id="PTHR23235:SF120">
    <property type="entry name" value="KRUPPEL-LIKE FACTOR 15"/>
    <property type="match status" value="1"/>
</dbReference>
<reference evidence="8" key="1">
    <citation type="submission" date="2021-01" db="EMBL/GenBank/DDBJ databases">
        <authorList>
            <person name="Corre E."/>
            <person name="Pelletier E."/>
            <person name="Niang G."/>
            <person name="Scheremetjew M."/>
            <person name="Finn R."/>
            <person name="Kale V."/>
            <person name="Holt S."/>
            <person name="Cochrane G."/>
            <person name="Meng A."/>
            <person name="Brown T."/>
            <person name="Cohen L."/>
        </authorList>
    </citation>
    <scope>NUCLEOTIDE SEQUENCE</scope>
    <source>
        <strain evidence="8">UTEX LB 2760</strain>
    </source>
</reference>
<evidence type="ECO:0000256" key="3">
    <source>
        <dbReference type="ARBA" id="ARBA00022771"/>
    </source>
</evidence>
<keyword evidence="2" id="KW-0677">Repeat</keyword>
<dbReference type="GO" id="GO:0000981">
    <property type="term" value="F:DNA-binding transcription factor activity, RNA polymerase II-specific"/>
    <property type="evidence" value="ECO:0007669"/>
    <property type="project" value="TreeGrafter"/>
</dbReference>
<dbReference type="Gene3D" id="3.30.160.60">
    <property type="entry name" value="Classic Zinc Finger"/>
    <property type="match status" value="2"/>
</dbReference>
<feature type="domain" description="C2H2-type" evidence="7">
    <location>
        <begin position="13"/>
        <end position="42"/>
    </location>
</feature>
<gene>
    <name evidence="8" type="ORF">RMAR0315_LOCUS7435</name>
</gene>
<evidence type="ECO:0000256" key="1">
    <source>
        <dbReference type="ARBA" id="ARBA00022723"/>
    </source>
</evidence>
<dbReference type="FunFam" id="3.30.160.60:FF:000065">
    <property type="entry name" value="B-cell CLL/lymphoma 6, member B"/>
    <property type="match status" value="1"/>
</dbReference>
<dbReference type="SUPFAM" id="SSF57667">
    <property type="entry name" value="beta-beta-alpha zinc fingers"/>
    <property type="match status" value="1"/>
</dbReference>
<dbReference type="PROSITE" id="PS00028">
    <property type="entry name" value="ZINC_FINGER_C2H2_1"/>
    <property type="match status" value="1"/>
</dbReference>